<gene>
    <name evidence="1" type="ORF">GCM10009801_49860</name>
</gene>
<evidence type="ECO:0000313" key="2">
    <source>
        <dbReference type="Proteomes" id="UP001500016"/>
    </source>
</evidence>
<evidence type="ECO:0000313" key="1">
    <source>
        <dbReference type="EMBL" id="GAA2087095.1"/>
    </source>
</evidence>
<dbReference type="Proteomes" id="UP001500016">
    <property type="component" value="Unassembled WGS sequence"/>
</dbReference>
<proteinExistence type="predicted"/>
<sequence length="79" mass="8464">MREAGPVHYSAPAGCHVVVGHAAVRDGLVHEDVVTDFPLTDGQMERLSAASHRTAPYPGFLYRGPRKGFARLDPPVPGT</sequence>
<dbReference type="EMBL" id="BAAAPE010000013">
    <property type="protein sequence ID" value="GAA2087095.1"/>
    <property type="molecule type" value="Genomic_DNA"/>
</dbReference>
<name>A0ABN2W9X5_9ACTN</name>
<comment type="caution">
    <text evidence="1">The sequence shown here is derived from an EMBL/GenBank/DDBJ whole genome shotgun (WGS) entry which is preliminary data.</text>
</comment>
<organism evidence="1 2">
    <name type="scientific">Streptomyces albiaxialis</name>
    <dbReference type="NCBI Taxonomy" id="329523"/>
    <lineage>
        <taxon>Bacteria</taxon>
        <taxon>Bacillati</taxon>
        <taxon>Actinomycetota</taxon>
        <taxon>Actinomycetes</taxon>
        <taxon>Kitasatosporales</taxon>
        <taxon>Streptomycetaceae</taxon>
        <taxon>Streptomyces</taxon>
    </lineage>
</organism>
<keyword evidence="2" id="KW-1185">Reference proteome</keyword>
<reference evidence="1 2" key="1">
    <citation type="journal article" date="2019" name="Int. J. Syst. Evol. Microbiol.">
        <title>The Global Catalogue of Microorganisms (GCM) 10K type strain sequencing project: providing services to taxonomists for standard genome sequencing and annotation.</title>
        <authorList>
            <consortium name="The Broad Institute Genomics Platform"/>
            <consortium name="The Broad Institute Genome Sequencing Center for Infectious Disease"/>
            <person name="Wu L."/>
            <person name="Ma J."/>
        </authorList>
    </citation>
    <scope>NUCLEOTIDE SEQUENCE [LARGE SCALE GENOMIC DNA]</scope>
    <source>
        <strain evidence="1 2">JCM 15478</strain>
    </source>
</reference>
<accession>A0ABN2W9X5</accession>
<protein>
    <submittedName>
        <fullName evidence="1">Uncharacterized protein</fullName>
    </submittedName>
</protein>